<evidence type="ECO:0000313" key="2">
    <source>
        <dbReference type="EMBL" id="PWN97550.1"/>
    </source>
</evidence>
<dbReference type="InterPro" id="IPR009057">
    <property type="entry name" value="Homeodomain-like_sf"/>
</dbReference>
<keyword evidence="3" id="KW-1185">Reference proteome</keyword>
<dbReference type="RefSeq" id="XP_025597829.1">
    <property type="nucleotide sequence ID" value="XM_025744172.1"/>
</dbReference>
<sequence length="134" mass="14129">MSNPASPIKRKRESSSGSSSKSPKVESSDGKGESKNGGKKAPAKQWTGEERVMLLEEVVKAGAAHADWARVGAECSGRTGVQASGLCLAVQRHTDAEEPALQARDQWRQILLPKIKQQVLLGLPGRGGSAADAK</sequence>
<name>A0A316Z707_9BASI</name>
<dbReference type="Proteomes" id="UP000245946">
    <property type="component" value="Unassembled WGS sequence"/>
</dbReference>
<protein>
    <recommendedName>
        <fullName evidence="4">Myb-like domain-containing protein</fullName>
    </recommendedName>
</protein>
<feature type="compositionally biased region" description="Basic and acidic residues" evidence="1">
    <location>
        <begin position="23"/>
        <end position="36"/>
    </location>
</feature>
<dbReference type="GeneID" id="37271716"/>
<evidence type="ECO:0000313" key="3">
    <source>
        <dbReference type="Proteomes" id="UP000245946"/>
    </source>
</evidence>
<dbReference type="EMBL" id="KZ819294">
    <property type="protein sequence ID" value="PWN97550.1"/>
    <property type="molecule type" value="Genomic_DNA"/>
</dbReference>
<evidence type="ECO:0008006" key="4">
    <source>
        <dbReference type="Google" id="ProtNLM"/>
    </source>
</evidence>
<dbReference type="SUPFAM" id="SSF46689">
    <property type="entry name" value="Homeodomain-like"/>
    <property type="match status" value="1"/>
</dbReference>
<organism evidence="2 3">
    <name type="scientific">Tilletiopsis washingtonensis</name>
    <dbReference type="NCBI Taxonomy" id="58919"/>
    <lineage>
        <taxon>Eukaryota</taxon>
        <taxon>Fungi</taxon>
        <taxon>Dikarya</taxon>
        <taxon>Basidiomycota</taxon>
        <taxon>Ustilaginomycotina</taxon>
        <taxon>Exobasidiomycetes</taxon>
        <taxon>Entylomatales</taxon>
        <taxon>Entylomatales incertae sedis</taxon>
        <taxon>Tilletiopsis</taxon>
    </lineage>
</organism>
<reference evidence="2 3" key="1">
    <citation type="journal article" date="2018" name="Mol. Biol. Evol.">
        <title>Broad Genomic Sampling Reveals a Smut Pathogenic Ancestry of the Fungal Clade Ustilaginomycotina.</title>
        <authorList>
            <person name="Kijpornyongpan T."/>
            <person name="Mondo S.J."/>
            <person name="Barry K."/>
            <person name="Sandor L."/>
            <person name="Lee J."/>
            <person name="Lipzen A."/>
            <person name="Pangilinan J."/>
            <person name="LaButti K."/>
            <person name="Hainaut M."/>
            <person name="Henrissat B."/>
            <person name="Grigoriev I.V."/>
            <person name="Spatafora J.W."/>
            <person name="Aime M.C."/>
        </authorList>
    </citation>
    <scope>NUCLEOTIDE SEQUENCE [LARGE SCALE GENOMIC DNA]</scope>
    <source>
        <strain evidence="2 3">MCA 4186</strain>
    </source>
</reference>
<evidence type="ECO:0000256" key="1">
    <source>
        <dbReference type="SAM" id="MobiDB-lite"/>
    </source>
</evidence>
<feature type="region of interest" description="Disordered" evidence="1">
    <location>
        <begin position="1"/>
        <end position="49"/>
    </location>
</feature>
<accession>A0A316Z707</accession>
<proteinExistence type="predicted"/>
<dbReference type="AlphaFoldDB" id="A0A316Z707"/>
<dbReference type="Gene3D" id="1.10.10.60">
    <property type="entry name" value="Homeodomain-like"/>
    <property type="match status" value="1"/>
</dbReference>
<gene>
    <name evidence="2" type="ORF">FA09DRAFT_339053</name>
</gene>